<gene>
    <name evidence="1" type="ORF">EVAR_45544_1</name>
</gene>
<evidence type="ECO:0000313" key="1">
    <source>
        <dbReference type="EMBL" id="GBP59364.1"/>
    </source>
</evidence>
<dbReference type="Proteomes" id="UP000299102">
    <property type="component" value="Unassembled WGS sequence"/>
</dbReference>
<keyword evidence="2" id="KW-1185">Reference proteome</keyword>
<comment type="caution">
    <text evidence="1">The sequence shown here is derived from an EMBL/GenBank/DDBJ whole genome shotgun (WGS) entry which is preliminary data.</text>
</comment>
<dbReference type="AlphaFoldDB" id="A0A4C1XAF5"/>
<accession>A0A4C1XAF5</accession>
<name>A0A4C1XAF5_EUMVA</name>
<dbReference type="EMBL" id="BGZK01000759">
    <property type="protein sequence ID" value="GBP59364.1"/>
    <property type="molecule type" value="Genomic_DNA"/>
</dbReference>
<organism evidence="1 2">
    <name type="scientific">Eumeta variegata</name>
    <name type="common">Bagworm moth</name>
    <name type="synonym">Eumeta japonica</name>
    <dbReference type="NCBI Taxonomy" id="151549"/>
    <lineage>
        <taxon>Eukaryota</taxon>
        <taxon>Metazoa</taxon>
        <taxon>Ecdysozoa</taxon>
        <taxon>Arthropoda</taxon>
        <taxon>Hexapoda</taxon>
        <taxon>Insecta</taxon>
        <taxon>Pterygota</taxon>
        <taxon>Neoptera</taxon>
        <taxon>Endopterygota</taxon>
        <taxon>Lepidoptera</taxon>
        <taxon>Glossata</taxon>
        <taxon>Ditrysia</taxon>
        <taxon>Tineoidea</taxon>
        <taxon>Psychidae</taxon>
        <taxon>Oiketicinae</taxon>
        <taxon>Eumeta</taxon>
    </lineage>
</organism>
<proteinExistence type="predicted"/>
<sequence length="103" mass="11643">MGIECTITRYRSKYIEKMSTNTKYTKSSRNNGNRFYGIFEEAAPAAAGGGPVSGRPRRRLTLAYVHSFSNEIRYAHFLRGRCTYCVSLACFRVRGGRSNGFQV</sequence>
<evidence type="ECO:0000313" key="2">
    <source>
        <dbReference type="Proteomes" id="UP000299102"/>
    </source>
</evidence>
<reference evidence="1 2" key="1">
    <citation type="journal article" date="2019" name="Commun. Biol.">
        <title>The bagworm genome reveals a unique fibroin gene that provides high tensile strength.</title>
        <authorList>
            <person name="Kono N."/>
            <person name="Nakamura H."/>
            <person name="Ohtoshi R."/>
            <person name="Tomita M."/>
            <person name="Numata K."/>
            <person name="Arakawa K."/>
        </authorList>
    </citation>
    <scope>NUCLEOTIDE SEQUENCE [LARGE SCALE GENOMIC DNA]</scope>
</reference>
<protein>
    <submittedName>
        <fullName evidence="1">Uncharacterized protein</fullName>
    </submittedName>
</protein>